<gene>
    <name evidence="2" type="ORF">KUV50_16400</name>
</gene>
<reference evidence="2" key="1">
    <citation type="submission" date="2021-06" db="EMBL/GenBank/DDBJ databases">
        <title>44 bacteria genomes isolated from Dapeng, Shenzhen.</title>
        <authorList>
            <person name="Zheng W."/>
            <person name="Yu S."/>
            <person name="Huang Y."/>
        </authorList>
    </citation>
    <scope>NUCLEOTIDE SEQUENCE</scope>
    <source>
        <strain evidence="2">DP5N28-2</strain>
    </source>
</reference>
<feature type="transmembrane region" description="Helical" evidence="1">
    <location>
        <begin position="12"/>
        <end position="35"/>
    </location>
</feature>
<dbReference type="RefSeq" id="WP_222581272.1">
    <property type="nucleotide sequence ID" value="NZ_JAHVHU010000017.1"/>
</dbReference>
<dbReference type="AlphaFoldDB" id="A0A953HX24"/>
<organism evidence="2 3">
    <name type="scientific">Membranihabitans marinus</name>
    <dbReference type="NCBI Taxonomy" id="1227546"/>
    <lineage>
        <taxon>Bacteria</taxon>
        <taxon>Pseudomonadati</taxon>
        <taxon>Bacteroidota</taxon>
        <taxon>Saprospiria</taxon>
        <taxon>Saprospirales</taxon>
        <taxon>Saprospiraceae</taxon>
        <taxon>Membranihabitans</taxon>
    </lineage>
</organism>
<dbReference type="Proteomes" id="UP000753961">
    <property type="component" value="Unassembled WGS sequence"/>
</dbReference>
<evidence type="ECO:0000256" key="1">
    <source>
        <dbReference type="SAM" id="Phobius"/>
    </source>
</evidence>
<keyword evidence="3" id="KW-1185">Reference proteome</keyword>
<feature type="transmembrane region" description="Helical" evidence="1">
    <location>
        <begin position="41"/>
        <end position="64"/>
    </location>
</feature>
<keyword evidence="1" id="KW-0472">Membrane</keyword>
<name>A0A953HX24_9BACT</name>
<keyword evidence="1" id="KW-1133">Transmembrane helix</keyword>
<accession>A0A953HX24</accession>
<evidence type="ECO:0000313" key="3">
    <source>
        <dbReference type="Proteomes" id="UP000753961"/>
    </source>
</evidence>
<protein>
    <submittedName>
        <fullName evidence="2">Uncharacterized protein</fullName>
    </submittedName>
</protein>
<comment type="caution">
    <text evidence="2">The sequence shown here is derived from an EMBL/GenBank/DDBJ whole genome shotgun (WGS) entry which is preliminary data.</text>
</comment>
<dbReference type="EMBL" id="JAHVHU010000017">
    <property type="protein sequence ID" value="MBY5959736.1"/>
    <property type="molecule type" value="Genomic_DNA"/>
</dbReference>
<proteinExistence type="predicted"/>
<evidence type="ECO:0000313" key="2">
    <source>
        <dbReference type="EMBL" id="MBY5959736.1"/>
    </source>
</evidence>
<keyword evidence="1" id="KW-0812">Transmembrane</keyword>
<sequence>MKITKNDWMTLIGFLLFMIGMLSLILSVIGIHFIFLKFLEYWGALIGVLFKIFLILAGFVLIFLSKLHYPKKS</sequence>